<dbReference type="PANTHER" id="PTHR14187:SF5">
    <property type="entry name" value="HEAT SHOCK 70 KDA PROTEIN 12A"/>
    <property type="match status" value="1"/>
</dbReference>
<dbReference type="AlphaFoldDB" id="K5VTJ3"/>
<dbReference type="PANTHER" id="PTHR14187">
    <property type="entry name" value="ALPHA KINASE/ELONGATION FACTOR 2 KINASE"/>
    <property type="match status" value="1"/>
</dbReference>
<protein>
    <submittedName>
        <fullName evidence="1">Uncharacterized protein</fullName>
    </submittedName>
</protein>
<evidence type="ECO:0000313" key="1">
    <source>
        <dbReference type="EMBL" id="EKM77789.1"/>
    </source>
</evidence>
<dbReference type="Proteomes" id="UP000008493">
    <property type="component" value="Unassembled WGS sequence"/>
</dbReference>
<evidence type="ECO:0000313" key="2">
    <source>
        <dbReference type="Proteomes" id="UP000008493"/>
    </source>
</evidence>
<reference evidence="2" key="1">
    <citation type="journal article" date="2012" name="Proc. Natl. Acad. Sci. U.S.A.">
        <title>Genome sequence of the button mushroom Agaricus bisporus reveals mechanisms governing adaptation to a humic-rich ecological niche.</title>
        <authorList>
            <person name="Morin E."/>
            <person name="Kohler A."/>
            <person name="Baker A.R."/>
            <person name="Foulongne-Oriol M."/>
            <person name="Lombard V."/>
            <person name="Nagy L.G."/>
            <person name="Ohm R.A."/>
            <person name="Patyshakuliyeva A."/>
            <person name="Brun A."/>
            <person name="Aerts A.L."/>
            <person name="Bailey A.M."/>
            <person name="Billette C."/>
            <person name="Coutinho P.M."/>
            <person name="Deakin G."/>
            <person name="Doddapaneni H."/>
            <person name="Floudas D."/>
            <person name="Grimwood J."/>
            <person name="Hilden K."/>
            <person name="Kuees U."/>
            <person name="LaButti K.M."/>
            <person name="Lapidus A."/>
            <person name="Lindquist E.A."/>
            <person name="Lucas S.M."/>
            <person name="Murat C."/>
            <person name="Riley R.W."/>
            <person name="Salamov A.A."/>
            <person name="Schmutz J."/>
            <person name="Subramanian V."/>
            <person name="Woesten H.A.B."/>
            <person name="Xu J."/>
            <person name="Eastwood D.C."/>
            <person name="Foster G.D."/>
            <person name="Sonnenberg A.S."/>
            <person name="Cullen D."/>
            <person name="de Vries R.P."/>
            <person name="Lundell T."/>
            <person name="Hibbett D.S."/>
            <person name="Henrissat B."/>
            <person name="Burton K.S."/>
            <person name="Kerrigan R.W."/>
            <person name="Challen M.P."/>
            <person name="Grigoriev I.V."/>
            <person name="Martin F."/>
        </authorList>
    </citation>
    <scope>NUCLEOTIDE SEQUENCE [LARGE SCALE GENOMIC DNA]</scope>
    <source>
        <strain evidence="2">JB137-S8 / ATCC MYA-4627 / FGSC 10392</strain>
    </source>
</reference>
<dbReference type="OrthoDB" id="2963168at2759"/>
<dbReference type="eggNOG" id="KOG0101">
    <property type="taxonomic scope" value="Eukaryota"/>
</dbReference>
<gene>
    <name evidence="1" type="ORF">AGABI1DRAFT_121861</name>
</gene>
<accession>K5VTJ3</accession>
<dbReference type="CDD" id="cd10170">
    <property type="entry name" value="ASKHA_NBD_HSP70"/>
    <property type="match status" value="1"/>
</dbReference>
<dbReference type="InParanoid" id="K5VTJ3"/>
<dbReference type="Gene3D" id="3.30.420.40">
    <property type="match status" value="1"/>
</dbReference>
<dbReference type="KEGG" id="abp:AGABI1DRAFT121861"/>
<dbReference type="RefSeq" id="XP_007331633.1">
    <property type="nucleotide sequence ID" value="XM_007331571.1"/>
</dbReference>
<organism evidence="1 2">
    <name type="scientific">Agaricus bisporus var. burnettii (strain JB137-S8 / ATCC MYA-4627 / FGSC 10392)</name>
    <name type="common">White button mushroom</name>
    <dbReference type="NCBI Taxonomy" id="597362"/>
    <lineage>
        <taxon>Eukaryota</taxon>
        <taxon>Fungi</taxon>
        <taxon>Dikarya</taxon>
        <taxon>Basidiomycota</taxon>
        <taxon>Agaricomycotina</taxon>
        <taxon>Agaricomycetes</taxon>
        <taxon>Agaricomycetidae</taxon>
        <taxon>Agaricales</taxon>
        <taxon>Agaricineae</taxon>
        <taxon>Agaricaceae</taxon>
        <taxon>Agaricus</taxon>
    </lineage>
</organism>
<dbReference type="SUPFAM" id="SSF53067">
    <property type="entry name" value="Actin-like ATPase domain"/>
    <property type="match status" value="2"/>
</dbReference>
<dbReference type="OMA" id="DVQFICP"/>
<dbReference type="HOGENOM" id="CLU_009958_4_2_1"/>
<name>K5VTJ3_AGABU</name>
<proteinExistence type="predicted"/>
<dbReference type="InterPro" id="IPR043129">
    <property type="entry name" value="ATPase_NBD"/>
</dbReference>
<dbReference type="STRING" id="597362.K5VTJ3"/>
<dbReference type="GeneID" id="18825827"/>
<sequence>MPPIYQSTKRKVVFAFDIGTTYSGITYAILDPGREPEVKPVTKFPGGAAVGGNTKVPTVIYYDPAGSPCVIGEETQREGIDVLAEESKWIKAEWFKLHLRPKTQTTATVSDDIPPLPPGKTAVDLFADFLKYMDQSAKTYVGEHHPTLLSSGQVEYILSHPNAWEGAQQMLMRRAAVQAGLITDTPDDHKRVSFITEGEASLACCVDKGLSIKEGEGVTIVDAGGGTLDISTYGRRGNSDEGYEEIAPAQSYFQGSIFVTRAANRYLTERFEETQFRDDIPFMTEKFDKATKLKFRDPTDPTYMKFGTIRDHDPNLGIRKGQLRLEGYTIGDFFEPSIQCIVDAVVDQQRIASRETRTVFLVGGFGASDYLYAQLRERLLLHQISVLRPDTYLSKAVPDGAIAGYLRPVIYSRIAKYTYGIRSNIIYDATKKGHKDRLSQRFTLLCGEMRLPGGFWTILKKNTKVLDTQEFRSNFFLEASNKAEFAKVRKTKITCYRGSLLYDIIVSFGTTEFKAQFAWKENVSL</sequence>
<dbReference type="EMBL" id="JH971394">
    <property type="protein sequence ID" value="EKM77789.1"/>
    <property type="molecule type" value="Genomic_DNA"/>
</dbReference>
<keyword evidence="2" id="KW-1185">Reference proteome</keyword>